<gene>
    <name evidence="1" type="ORF">PBS001_LOCUS6747</name>
</gene>
<proteinExistence type="predicted"/>
<reference evidence="1 2" key="1">
    <citation type="submission" date="2021-11" db="EMBL/GenBank/DDBJ databases">
        <authorList>
            <person name="Islam A."/>
            <person name="Islam S."/>
            <person name="Flora M.S."/>
            <person name="Rahman M."/>
            <person name="Ziaur R.M."/>
            <person name="Epstein J.H."/>
            <person name="Hassan M."/>
            <person name="Klassen M."/>
            <person name="Woodard K."/>
            <person name="Webb A."/>
            <person name="Webby R.J."/>
            <person name="El Zowalaty M.E."/>
        </authorList>
    </citation>
    <scope>NUCLEOTIDE SEQUENCE [LARGE SCALE GENOMIC DNA]</scope>
    <source>
        <strain evidence="1">Pbs1</strain>
    </source>
</reference>
<dbReference type="Proteomes" id="UP001158986">
    <property type="component" value="Unassembled WGS sequence"/>
</dbReference>
<organism evidence="1 2">
    <name type="scientific">Peronospora belbahrii</name>
    <dbReference type="NCBI Taxonomy" id="622444"/>
    <lineage>
        <taxon>Eukaryota</taxon>
        <taxon>Sar</taxon>
        <taxon>Stramenopiles</taxon>
        <taxon>Oomycota</taxon>
        <taxon>Peronosporomycetes</taxon>
        <taxon>Peronosporales</taxon>
        <taxon>Peronosporaceae</taxon>
        <taxon>Peronospora</taxon>
    </lineage>
</organism>
<evidence type="ECO:0000313" key="2">
    <source>
        <dbReference type="Proteomes" id="UP001158986"/>
    </source>
</evidence>
<keyword evidence="2" id="KW-1185">Reference proteome</keyword>
<dbReference type="PROSITE" id="PS51257">
    <property type="entry name" value="PROKAR_LIPOPROTEIN"/>
    <property type="match status" value="1"/>
</dbReference>
<protein>
    <submittedName>
        <fullName evidence="1">Uncharacterized protein</fullName>
    </submittedName>
</protein>
<comment type="caution">
    <text evidence="1">The sequence shown here is derived from an EMBL/GenBank/DDBJ whole genome shotgun (WGS) entry which is preliminary data.</text>
</comment>
<sequence length="646" mass="74001">MRIKVLEKWAGGFGWVVACIRRLRGLHWLPVCRTKHYADHGQDSPQQLLQRQAIYLCFSASCLREHENELRGLPYCQPARKRRETISPLRSHPSPDSFLPRRSTDGSRIIADYGVCNFWQLSHISRDKQHYVSDIPRGVAMKKGKLNRSGVRFGEAECLPAMSGGLVNCLSYLSDNKDLSIVDKGVRDTRRAADEGAVLVKCKCLSDFEISRVAADAQVVSRLIFLAAPRDNLEDLWENRDVDASMYDSCDEVEITLSPALAKDCFEVLMDYEEVCFTEEPVLQGCSRVHDKDTPQFLLSGSRNESQFFQGSYRVDVTERRMDIGEWICRCRHYLPDDVYSCEFEYRGSRPITPTDWVRMLKVIHAEFSHEKEYRYVLSRDTMAQLRHAARPVKDVKMIPASDNSYRVKVDGEHAWVFDAGSAWYVCRNDPNLTVVNYVIKSDVEEFTGFTNVLRVEQLVDGSMVLIDIIVANGVVQIITRKYDEYRRIIGEILIPPSVIIRKEYSTFEEAEKARLTDGLPSDGVIIIEKNTSITYRIKKPTIDLLCYRDDMQILLQGRRRMHVCAGLPGMKSGTIYECNVEPDEEDNLRVVRAIPRTDEVRLNSRSVLSTVLALLAARLYRGQDATLYRLTCQRAPLRHQPNQFS</sequence>
<evidence type="ECO:0000313" key="1">
    <source>
        <dbReference type="EMBL" id="CAH0520255.1"/>
    </source>
</evidence>
<accession>A0ABN8D5F1</accession>
<name>A0ABN8D5F1_9STRA</name>
<dbReference type="EMBL" id="CAKLCB010000345">
    <property type="protein sequence ID" value="CAH0520255.1"/>
    <property type="molecule type" value="Genomic_DNA"/>
</dbReference>